<name>A0AAV6GG58_9TELE</name>
<dbReference type="CDD" id="cd00063">
    <property type="entry name" value="FN3"/>
    <property type="match status" value="2"/>
</dbReference>
<keyword evidence="7" id="KW-1133">Transmembrane helix</keyword>
<keyword evidence="2" id="KW-0677">Repeat</keyword>
<dbReference type="SMART" id="SM00060">
    <property type="entry name" value="FN3"/>
    <property type="match status" value="3"/>
</dbReference>
<keyword evidence="7" id="KW-0812">Transmembrane</keyword>
<dbReference type="GO" id="GO:0009897">
    <property type="term" value="C:external side of plasma membrane"/>
    <property type="evidence" value="ECO:0007669"/>
    <property type="project" value="TreeGrafter"/>
</dbReference>
<feature type="domain" description="Fibronectin type-III" evidence="9">
    <location>
        <begin position="141"/>
        <end position="241"/>
    </location>
</feature>
<dbReference type="AlphaFoldDB" id="A0AAV6GG58"/>
<feature type="domain" description="Fibronectin type-III" evidence="9">
    <location>
        <begin position="448"/>
        <end position="540"/>
    </location>
</feature>
<dbReference type="GO" id="GO:0043235">
    <property type="term" value="C:receptor complex"/>
    <property type="evidence" value="ECO:0007669"/>
    <property type="project" value="TreeGrafter"/>
</dbReference>
<dbReference type="PROSITE" id="PS50853">
    <property type="entry name" value="FN3"/>
    <property type="match status" value="2"/>
</dbReference>
<gene>
    <name evidence="10" type="ORF">AALO_G00167470</name>
</gene>
<dbReference type="InterPro" id="IPR036116">
    <property type="entry name" value="FN3_sf"/>
</dbReference>
<feature type="transmembrane region" description="Helical" evidence="7">
    <location>
        <begin position="547"/>
        <end position="568"/>
    </location>
</feature>
<keyword evidence="3" id="KW-1015">Disulfide bond</keyword>
<feature type="signal peptide" evidence="8">
    <location>
        <begin position="1"/>
        <end position="25"/>
    </location>
</feature>
<dbReference type="Pfam" id="PF00041">
    <property type="entry name" value="fn3"/>
    <property type="match status" value="1"/>
</dbReference>
<keyword evidence="7" id="KW-0472">Membrane</keyword>
<evidence type="ECO:0000256" key="7">
    <source>
        <dbReference type="SAM" id="Phobius"/>
    </source>
</evidence>
<feature type="compositionally biased region" description="Polar residues" evidence="6">
    <location>
        <begin position="656"/>
        <end position="674"/>
    </location>
</feature>
<dbReference type="GO" id="GO:0004896">
    <property type="term" value="F:cytokine receptor activity"/>
    <property type="evidence" value="ECO:0007669"/>
    <property type="project" value="TreeGrafter"/>
</dbReference>
<dbReference type="InterPro" id="IPR013783">
    <property type="entry name" value="Ig-like_fold"/>
</dbReference>
<comment type="caution">
    <text evidence="10">The sequence shown here is derived from an EMBL/GenBank/DDBJ whole genome shotgun (WGS) entry which is preliminary data.</text>
</comment>
<dbReference type="EMBL" id="JADWDJ010000012">
    <property type="protein sequence ID" value="KAG5272615.1"/>
    <property type="molecule type" value="Genomic_DNA"/>
</dbReference>
<reference evidence="10" key="1">
    <citation type="submission" date="2020-10" db="EMBL/GenBank/DDBJ databases">
        <title>Chromosome-scale genome assembly of the Allis shad, Alosa alosa.</title>
        <authorList>
            <person name="Margot Z."/>
            <person name="Christophe K."/>
            <person name="Cabau C."/>
            <person name="Louis A."/>
            <person name="Berthelot C."/>
            <person name="Parey E."/>
            <person name="Roest Crollius H."/>
            <person name="Montfort J."/>
            <person name="Robinson-Rechavi M."/>
            <person name="Bucao C."/>
            <person name="Bouchez O."/>
            <person name="Gislard M."/>
            <person name="Lluch J."/>
            <person name="Milhes M."/>
            <person name="Lampietro C."/>
            <person name="Lopez Roques C."/>
            <person name="Donnadieu C."/>
            <person name="Braasch I."/>
            <person name="Desvignes T."/>
            <person name="Postlethwait J."/>
            <person name="Bobe J."/>
            <person name="Guiguen Y."/>
        </authorList>
    </citation>
    <scope>NUCLEOTIDE SEQUENCE</scope>
    <source>
        <strain evidence="10">M-15738</strain>
        <tissue evidence="10">Blood</tissue>
    </source>
</reference>
<organism evidence="10 11">
    <name type="scientific">Alosa alosa</name>
    <name type="common">allis shad</name>
    <dbReference type="NCBI Taxonomy" id="278164"/>
    <lineage>
        <taxon>Eukaryota</taxon>
        <taxon>Metazoa</taxon>
        <taxon>Chordata</taxon>
        <taxon>Craniata</taxon>
        <taxon>Vertebrata</taxon>
        <taxon>Euteleostomi</taxon>
        <taxon>Actinopterygii</taxon>
        <taxon>Neopterygii</taxon>
        <taxon>Teleostei</taxon>
        <taxon>Clupei</taxon>
        <taxon>Clupeiformes</taxon>
        <taxon>Clupeoidei</taxon>
        <taxon>Clupeidae</taxon>
        <taxon>Alosa</taxon>
    </lineage>
</organism>
<evidence type="ECO:0000256" key="5">
    <source>
        <dbReference type="ARBA" id="ARBA00023180"/>
    </source>
</evidence>
<dbReference type="SUPFAM" id="SSF49265">
    <property type="entry name" value="Fibronectin type III"/>
    <property type="match status" value="2"/>
</dbReference>
<dbReference type="InterPro" id="IPR050379">
    <property type="entry name" value="Type-I_Cytokine_Rcpt"/>
</dbReference>
<keyword evidence="4" id="KW-0675">Receptor</keyword>
<evidence type="ECO:0000256" key="2">
    <source>
        <dbReference type="ARBA" id="ARBA00022737"/>
    </source>
</evidence>
<dbReference type="InterPro" id="IPR003961">
    <property type="entry name" value="FN3_dom"/>
</dbReference>
<dbReference type="PANTHER" id="PTHR23036:SF193">
    <property type="entry name" value="INTERLEUKIN-6 RECEPTOR SUBUNIT BETA-LIKE"/>
    <property type="match status" value="1"/>
</dbReference>
<feature type="region of interest" description="Disordered" evidence="6">
    <location>
        <begin position="631"/>
        <end position="692"/>
    </location>
</feature>
<evidence type="ECO:0000256" key="6">
    <source>
        <dbReference type="SAM" id="MobiDB-lite"/>
    </source>
</evidence>
<proteinExistence type="predicted"/>
<evidence type="ECO:0000259" key="9">
    <source>
        <dbReference type="PROSITE" id="PS50853"/>
    </source>
</evidence>
<dbReference type="GO" id="GO:0019955">
    <property type="term" value="F:cytokine binding"/>
    <property type="evidence" value="ECO:0007669"/>
    <property type="project" value="TreeGrafter"/>
</dbReference>
<accession>A0AAV6GG58</accession>
<evidence type="ECO:0000256" key="4">
    <source>
        <dbReference type="ARBA" id="ARBA00023170"/>
    </source>
</evidence>
<dbReference type="Gene3D" id="2.60.40.10">
    <property type="entry name" value="Immunoglobulins"/>
    <property type="match status" value="2"/>
</dbReference>
<evidence type="ECO:0000256" key="1">
    <source>
        <dbReference type="ARBA" id="ARBA00022729"/>
    </source>
</evidence>
<evidence type="ECO:0000313" key="10">
    <source>
        <dbReference type="EMBL" id="KAG5272615.1"/>
    </source>
</evidence>
<protein>
    <recommendedName>
        <fullName evidence="9">Fibronectin type-III domain-containing protein</fullName>
    </recommendedName>
</protein>
<sequence>MAYKYKITSHVIVCVVFEWLPYVISTPAAGCNMSHIPQCPSSSEGEANKLDCFRLIGSHTKHQCVWEPGESLNISRFKLLVEKDWLNKTRCKEHRITGTSVPIGKVSESAKERKLKAYVVENGMNCTLATFEGSPANMIRCRADVELQRRSGQLFVKASWDEGNDIQKYFVKYREYSINNLNDSWTTFQLHTSNLELSQHKRDHTIKNLNSSMLYEVQVQCLNTSKCTQCAPSRVFTVPQELTRAPVVKCNMDGFHQGRRKVTISWESPSSLGVAQHNVRVQKVSWELNETFVTQSSDSTMSLLLSHSAYRVSLNSRNNVSESPKTPCAIEPALEDMRIEGALKATFNSNHSFNLSWNSSLTNAYECYTVEWFLKGDNATAFESFYSNTKQRTIDIKKETPFLPYKRYIFLLHVKPFKETCELKQLNSSDITCGWTEAYLLEGTPVSDPRNVSHSNVTDSSVVITWLPILEDELQGFLQGYMLYLFNGGTKSNITLGPEISSYKLTGLKSGSDYHVEMAAFTSRGEGKRSSPLYFGTNPSDTEPSGWILVGSVLTGVVMLLVAVHLCIRLTDRVKEALWPSIPNPSNSSAIQKIDREYELEPMVLMNGPIVQEHWDSGPLYLMDSRKENKKNTASNPLLGKQSCDASGQGFDNKDTVTPSSGMEKQETGPSTDLTAIEVDSTPPECGSTEFGKTDIKDIPCQRTKVAIAATAATALAGCDARPAVAFMSDYTTMELFQQATIAIQAECHPCQPVSSMPTCFPPAGLDYIHQSQLYTPESWTDETHGTANEQASVL</sequence>
<keyword evidence="11" id="KW-1185">Reference proteome</keyword>
<keyword evidence="1 8" id="KW-0732">Signal</keyword>
<evidence type="ECO:0000256" key="3">
    <source>
        <dbReference type="ARBA" id="ARBA00023157"/>
    </source>
</evidence>
<dbReference type="Proteomes" id="UP000823561">
    <property type="component" value="Chromosome 12"/>
</dbReference>
<evidence type="ECO:0000256" key="8">
    <source>
        <dbReference type="SAM" id="SignalP"/>
    </source>
</evidence>
<feature type="chain" id="PRO_5043507176" description="Fibronectin type-III domain-containing protein" evidence="8">
    <location>
        <begin position="26"/>
        <end position="795"/>
    </location>
</feature>
<evidence type="ECO:0000313" key="11">
    <source>
        <dbReference type="Proteomes" id="UP000823561"/>
    </source>
</evidence>
<dbReference type="PANTHER" id="PTHR23036">
    <property type="entry name" value="CYTOKINE RECEPTOR"/>
    <property type="match status" value="1"/>
</dbReference>
<dbReference type="FunFam" id="2.60.40.10:FF:000028">
    <property type="entry name" value="Neuronal cell adhesion molecule"/>
    <property type="match status" value="1"/>
</dbReference>
<keyword evidence="5" id="KW-0325">Glycoprotein</keyword>